<evidence type="ECO:0000256" key="1">
    <source>
        <dbReference type="SAM" id="Coils"/>
    </source>
</evidence>
<evidence type="ECO:0000313" key="5">
    <source>
        <dbReference type="Proteomes" id="UP000593758"/>
    </source>
</evidence>
<name>A0A7M1STT9_9MICO</name>
<feature type="domain" description="Helix-turn-helix" evidence="3">
    <location>
        <begin position="88"/>
        <end position="136"/>
    </location>
</feature>
<dbReference type="NCBIfam" id="TIGR01764">
    <property type="entry name" value="excise"/>
    <property type="match status" value="1"/>
</dbReference>
<dbReference type="SUPFAM" id="SSF46955">
    <property type="entry name" value="Putative DNA-binding domain"/>
    <property type="match status" value="1"/>
</dbReference>
<dbReference type="AlphaFoldDB" id="A0A7M1STT9"/>
<dbReference type="EMBL" id="CP063169">
    <property type="protein sequence ID" value="QOR70990.1"/>
    <property type="molecule type" value="Genomic_DNA"/>
</dbReference>
<dbReference type="Proteomes" id="UP000593758">
    <property type="component" value="Chromosome"/>
</dbReference>
<accession>A0A7M1STT9</accession>
<feature type="region of interest" description="Disordered" evidence="2">
    <location>
        <begin position="1"/>
        <end position="23"/>
    </location>
</feature>
<evidence type="ECO:0000313" key="4">
    <source>
        <dbReference type="EMBL" id="QOR70990.1"/>
    </source>
</evidence>
<dbReference type="RefSeq" id="WP_193497659.1">
    <property type="nucleotide sequence ID" value="NZ_CP063169.1"/>
</dbReference>
<sequence>MPTANPARPANSGSPRTYVPSSETESVTEKFAEQLEAMAAATTERPALIGPHNEEIPLPREAFEILLQVYEAMKHGLAIHVAPLNAQLTTQEAANYLGISRPTLVKLLESGAIPFIKPGRHRYVRIDDLIAYAEQLRNERAAALDEMARDAEDDGLYDLLDGPPPKTR</sequence>
<dbReference type="InterPro" id="IPR041657">
    <property type="entry name" value="HTH_17"/>
</dbReference>
<feature type="compositionally biased region" description="Polar residues" evidence="2">
    <location>
        <begin position="11"/>
        <end position="23"/>
    </location>
</feature>
<dbReference type="InterPro" id="IPR010093">
    <property type="entry name" value="SinI_DNA-bd"/>
</dbReference>
<feature type="coiled-coil region" evidence="1">
    <location>
        <begin position="126"/>
        <end position="153"/>
    </location>
</feature>
<reference evidence="4 5" key="1">
    <citation type="submission" date="2020-10" db="EMBL/GenBank/DDBJ databases">
        <title>Haloactinobacterium sp. RN3S43, a bacterium isolated from saline soil.</title>
        <authorList>
            <person name="Sun J.-Q."/>
        </authorList>
    </citation>
    <scope>NUCLEOTIDE SEQUENCE [LARGE SCALE GENOMIC DNA]</scope>
    <source>
        <strain evidence="4 5">RN3S43</strain>
    </source>
</reference>
<dbReference type="Pfam" id="PF12728">
    <property type="entry name" value="HTH_17"/>
    <property type="match status" value="1"/>
</dbReference>
<proteinExistence type="predicted"/>
<keyword evidence="1" id="KW-0175">Coiled coil</keyword>
<protein>
    <submittedName>
        <fullName evidence="4">Helix-turn-helix domain-containing protein</fullName>
    </submittedName>
</protein>
<dbReference type="GO" id="GO:0003677">
    <property type="term" value="F:DNA binding"/>
    <property type="evidence" value="ECO:0007669"/>
    <property type="project" value="InterPro"/>
</dbReference>
<evidence type="ECO:0000259" key="3">
    <source>
        <dbReference type="Pfam" id="PF12728"/>
    </source>
</evidence>
<evidence type="ECO:0000256" key="2">
    <source>
        <dbReference type="SAM" id="MobiDB-lite"/>
    </source>
</evidence>
<dbReference type="InterPro" id="IPR009061">
    <property type="entry name" value="DNA-bd_dom_put_sf"/>
</dbReference>
<keyword evidence="5" id="KW-1185">Reference proteome</keyword>
<gene>
    <name evidence="4" type="ORF">IM660_01335</name>
</gene>
<organism evidence="4 5">
    <name type="scientific">Ruania alkalisoli</name>
    <dbReference type="NCBI Taxonomy" id="2779775"/>
    <lineage>
        <taxon>Bacteria</taxon>
        <taxon>Bacillati</taxon>
        <taxon>Actinomycetota</taxon>
        <taxon>Actinomycetes</taxon>
        <taxon>Micrococcales</taxon>
        <taxon>Ruaniaceae</taxon>
        <taxon>Ruania</taxon>
    </lineage>
</organism>
<dbReference type="KEGG" id="halt:IM660_01335"/>